<proteinExistence type="inferred from homology"/>
<dbReference type="FunFam" id="1.20.140.10:FF:000015">
    <property type="entry name" value="Acyl-coenzyme A oxidase"/>
    <property type="match status" value="1"/>
</dbReference>
<evidence type="ECO:0000256" key="13">
    <source>
        <dbReference type="PIRSR" id="PIRSR000168-1"/>
    </source>
</evidence>
<evidence type="ECO:0000256" key="14">
    <source>
        <dbReference type="PIRSR" id="PIRSR000168-2"/>
    </source>
</evidence>
<dbReference type="InterPro" id="IPR055060">
    <property type="entry name" value="ACOX_C_alpha1"/>
</dbReference>
<evidence type="ECO:0000256" key="9">
    <source>
        <dbReference type="ARBA" id="ARBA00023002"/>
    </source>
</evidence>
<dbReference type="Proteomes" id="UP000242254">
    <property type="component" value="Unassembled WGS sequence"/>
</dbReference>
<sequence>MTDNNLYLKQMSIDVEKARQSASFRIQDMNKLLLNNSYDANQKAKKIAESEPVFDKFPMHFKNRAEQLAHSLKMAKRLIELEEEHHLSQQEFSALVLYVDMLNPLSLHYSAFMSVIQAQGTPEQIKKWYDPAKRLAIIGCYAQTELSHGSNVAGLKTVALFDEKTEEFIIHTPDLTAAKWWIGGLGVVSTHAVVQAQLVIANKSYGPHLFIVPIRSPIDHKPLPGITVGDIGPKAYGGFATMDNGFAIFDHVRIPRDNMLMKFAQVTRQGKYVAPVHDKLSYGGMVKLRVDIFADAGLKLAKAATITTRYCTVRRQFGPNLETPVIEYSSVQHRLMPLISIAYGIYITSKDLYGQFEALTKQLEIGEAQSLPEVHATSCALKSWGTRRSTDGIEECRKAMGGHGYSIFSGVADMFATFVPSNTYEGDNYVLSQQVARFLLKQLTSQKQVYSTAAYVKEDVKLLPIKSHEQLLDPNVQLALFKARSARLVRQLAQQLQAGLSWSEVSVECWDINFAHAEYLVAHSMIQKAQQAKPTPLGDVLKRLTDLFCLHHLATSATFLATSTVSPLELITIKQAYHQTILSIAKDAIPLTDAFGFSDRQLNSALGRYDGRAYEALWEAVQKNPINHDEAQRAQLTKLVFDILHRRDNLSYIQASKL</sequence>
<evidence type="ECO:0000256" key="1">
    <source>
        <dbReference type="ARBA" id="ARBA00001201"/>
    </source>
</evidence>
<dbReference type="GO" id="GO:0005504">
    <property type="term" value="F:fatty acid binding"/>
    <property type="evidence" value="ECO:0007669"/>
    <property type="project" value="TreeGrafter"/>
</dbReference>
<dbReference type="Pfam" id="PF01756">
    <property type="entry name" value="ACOX"/>
    <property type="match status" value="1"/>
</dbReference>
<dbReference type="SUPFAM" id="SSF56645">
    <property type="entry name" value="Acyl-CoA dehydrogenase NM domain-like"/>
    <property type="match status" value="1"/>
</dbReference>
<evidence type="ECO:0000256" key="7">
    <source>
        <dbReference type="ARBA" id="ARBA00022827"/>
    </source>
</evidence>
<dbReference type="InterPro" id="IPR012258">
    <property type="entry name" value="Acyl-CoA_oxidase"/>
</dbReference>
<keyword evidence="9" id="KW-0560">Oxidoreductase</keyword>
<protein>
    <recommendedName>
        <fullName evidence="12">Acyl-coenzyme A oxidase</fullName>
    </recommendedName>
</protein>
<dbReference type="GO" id="GO:0055088">
    <property type="term" value="P:lipid homeostasis"/>
    <property type="evidence" value="ECO:0007669"/>
    <property type="project" value="TreeGrafter"/>
</dbReference>
<dbReference type="GO" id="GO:0033540">
    <property type="term" value="P:fatty acid beta-oxidation using acyl-CoA oxidase"/>
    <property type="evidence" value="ECO:0007669"/>
    <property type="project" value="UniProtKB-UniPathway"/>
</dbReference>
<dbReference type="GO" id="GO:0071949">
    <property type="term" value="F:FAD binding"/>
    <property type="evidence" value="ECO:0007669"/>
    <property type="project" value="InterPro"/>
</dbReference>
<dbReference type="PANTHER" id="PTHR10909">
    <property type="entry name" value="ELECTRON TRANSPORT OXIDOREDUCTASE"/>
    <property type="match status" value="1"/>
</dbReference>
<feature type="binding site" evidence="14">
    <location>
        <position position="183"/>
    </location>
    <ligand>
        <name>FAD</name>
        <dbReference type="ChEBI" id="CHEBI:57692"/>
    </ligand>
</feature>
<dbReference type="Pfam" id="PF22924">
    <property type="entry name" value="ACOX_C_alpha1"/>
    <property type="match status" value="1"/>
</dbReference>
<dbReference type="Gene3D" id="1.10.540.10">
    <property type="entry name" value="Acyl-CoA dehydrogenase/oxidase, N-terminal domain"/>
    <property type="match status" value="1"/>
</dbReference>
<evidence type="ECO:0000256" key="5">
    <source>
        <dbReference type="ARBA" id="ARBA00006288"/>
    </source>
</evidence>
<keyword evidence="19" id="KW-1185">Reference proteome</keyword>
<comment type="similarity">
    <text evidence="5 12">Belongs to the acyl-CoA oxidase family.</text>
</comment>
<dbReference type="Pfam" id="PF14749">
    <property type="entry name" value="Acyl-CoA_ox_N"/>
    <property type="match status" value="1"/>
</dbReference>
<dbReference type="UniPathway" id="UPA00661"/>
<feature type="domain" description="Acyl-CoA oxidase C-terminal" evidence="15">
    <location>
        <begin position="473"/>
        <end position="630"/>
    </location>
</feature>
<accession>A0A2G4SQ24</accession>
<evidence type="ECO:0000256" key="8">
    <source>
        <dbReference type="ARBA" id="ARBA00022832"/>
    </source>
</evidence>
<dbReference type="GO" id="GO:0003997">
    <property type="term" value="F:acyl-CoA oxidase activity"/>
    <property type="evidence" value="ECO:0007669"/>
    <property type="project" value="UniProtKB-EC"/>
</dbReference>
<dbReference type="InterPro" id="IPR037069">
    <property type="entry name" value="AcylCoA_DH/ox_N_sf"/>
</dbReference>
<comment type="subcellular location">
    <subcellularLocation>
        <location evidence="3">Peroxisome</location>
    </subcellularLocation>
</comment>
<dbReference type="InterPro" id="IPR036250">
    <property type="entry name" value="AcylCo_DH-like_C"/>
</dbReference>
<feature type="binding site" evidence="14">
    <location>
        <position position="144"/>
    </location>
    <ligand>
        <name>FAD</name>
        <dbReference type="ChEBI" id="CHEBI:57692"/>
    </ligand>
</feature>
<dbReference type="GeneID" id="35442687"/>
<comment type="pathway">
    <text evidence="4">Lipid metabolism; peroxisomal fatty acid beta-oxidation.</text>
</comment>
<evidence type="ECO:0000313" key="19">
    <source>
        <dbReference type="Proteomes" id="UP000242254"/>
    </source>
</evidence>
<dbReference type="GO" id="GO:0005777">
    <property type="term" value="C:peroxisome"/>
    <property type="evidence" value="ECO:0007669"/>
    <property type="project" value="UniProtKB-SubCell"/>
</dbReference>
<evidence type="ECO:0000259" key="16">
    <source>
        <dbReference type="Pfam" id="PF14749"/>
    </source>
</evidence>
<evidence type="ECO:0000256" key="12">
    <source>
        <dbReference type="PIRNR" id="PIRNR000168"/>
    </source>
</evidence>
<dbReference type="RefSeq" id="XP_023464568.1">
    <property type="nucleotide sequence ID" value="XM_023611698.1"/>
</dbReference>
<keyword evidence="7 12" id="KW-0274">FAD</keyword>
<keyword evidence="8" id="KW-0276">Fatty acid metabolism</keyword>
<keyword evidence="10" id="KW-0443">Lipid metabolism</keyword>
<evidence type="ECO:0000256" key="10">
    <source>
        <dbReference type="ARBA" id="ARBA00023098"/>
    </source>
</evidence>
<feature type="active site" description="Proton acceptor" evidence="13">
    <location>
        <position position="425"/>
    </location>
</feature>
<dbReference type="SUPFAM" id="SSF47203">
    <property type="entry name" value="Acyl-CoA dehydrogenase C-terminal domain-like"/>
    <property type="match status" value="2"/>
</dbReference>
<evidence type="ECO:0000259" key="15">
    <source>
        <dbReference type="Pfam" id="PF01756"/>
    </source>
</evidence>
<dbReference type="InterPro" id="IPR029320">
    <property type="entry name" value="Acyl-CoA_ox_N"/>
</dbReference>
<dbReference type="PANTHER" id="PTHR10909:SF250">
    <property type="entry name" value="PEROXISOMAL ACYL-COENZYME A OXIDASE 1"/>
    <property type="match status" value="1"/>
</dbReference>
<comment type="cofactor">
    <cofactor evidence="2">
        <name>FAD</name>
        <dbReference type="ChEBI" id="CHEBI:57692"/>
    </cofactor>
</comment>
<dbReference type="EMBL" id="KZ303853">
    <property type="protein sequence ID" value="PHZ10860.1"/>
    <property type="molecule type" value="Genomic_DNA"/>
</dbReference>
<reference evidence="18 19" key="1">
    <citation type="journal article" date="2016" name="Proc. Natl. Acad. Sci. U.S.A.">
        <title>Lipid metabolic changes in an early divergent fungus govern the establishment of a mutualistic symbiosis with endobacteria.</title>
        <authorList>
            <person name="Lastovetsky O.A."/>
            <person name="Gaspar M.L."/>
            <person name="Mondo S.J."/>
            <person name="LaButti K.M."/>
            <person name="Sandor L."/>
            <person name="Grigoriev I.V."/>
            <person name="Henry S.A."/>
            <person name="Pawlowska T.E."/>
        </authorList>
    </citation>
    <scope>NUCLEOTIDE SEQUENCE [LARGE SCALE GENOMIC DNA]</scope>
    <source>
        <strain evidence="18 19">ATCC 52813</strain>
    </source>
</reference>
<evidence type="ECO:0000256" key="3">
    <source>
        <dbReference type="ARBA" id="ARBA00004275"/>
    </source>
</evidence>
<organism evidence="18 19">
    <name type="scientific">Rhizopus microsporus ATCC 52813</name>
    <dbReference type="NCBI Taxonomy" id="1340429"/>
    <lineage>
        <taxon>Eukaryota</taxon>
        <taxon>Fungi</taxon>
        <taxon>Fungi incertae sedis</taxon>
        <taxon>Mucoromycota</taxon>
        <taxon>Mucoromycotina</taxon>
        <taxon>Mucoromycetes</taxon>
        <taxon>Mucorales</taxon>
        <taxon>Mucorineae</taxon>
        <taxon>Rhizopodaceae</taxon>
        <taxon>Rhizopus</taxon>
    </lineage>
</organism>
<comment type="catalytic activity">
    <reaction evidence="1">
        <text>a 2,3-saturated acyl-CoA + O2 = a (2E)-enoyl-CoA + H2O2</text>
        <dbReference type="Rhea" id="RHEA:38959"/>
        <dbReference type="ChEBI" id="CHEBI:15379"/>
        <dbReference type="ChEBI" id="CHEBI:16240"/>
        <dbReference type="ChEBI" id="CHEBI:58856"/>
        <dbReference type="ChEBI" id="CHEBI:65111"/>
        <dbReference type="EC" id="1.3.3.6"/>
    </reaction>
</comment>
<evidence type="ECO:0000256" key="6">
    <source>
        <dbReference type="ARBA" id="ARBA00022630"/>
    </source>
</evidence>
<dbReference type="AlphaFoldDB" id="A0A2G4SQ24"/>
<dbReference type="InterPro" id="IPR046373">
    <property type="entry name" value="Acyl-CoA_Oxase/DH_mid-dom_sf"/>
</dbReference>
<dbReference type="InterPro" id="IPR002655">
    <property type="entry name" value="Acyl-CoA_oxidase_C"/>
</dbReference>
<evidence type="ECO:0000259" key="17">
    <source>
        <dbReference type="Pfam" id="PF22924"/>
    </source>
</evidence>
<evidence type="ECO:0000313" key="18">
    <source>
        <dbReference type="EMBL" id="PHZ10860.1"/>
    </source>
</evidence>
<dbReference type="Gene3D" id="2.40.110.10">
    <property type="entry name" value="Butyryl-CoA Dehydrogenase, subunit A, domain 2"/>
    <property type="match status" value="1"/>
</dbReference>
<dbReference type="InterPro" id="IPR009100">
    <property type="entry name" value="AcylCoA_DH/oxidase_NM_dom_sf"/>
</dbReference>
<feature type="domain" description="Acyl-coenzyme A oxidase N-terminal" evidence="16">
    <location>
        <begin position="35"/>
        <end position="138"/>
    </location>
</feature>
<dbReference type="FunFam" id="2.40.110.10:FF:000003">
    <property type="entry name" value="Acyl-coenzyme A oxidase"/>
    <property type="match status" value="1"/>
</dbReference>
<dbReference type="Gene3D" id="1.20.140.10">
    <property type="entry name" value="Butyryl-CoA Dehydrogenase, subunit A, domain 3"/>
    <property type="match status" value="2"/>
</dbReference>
<keyword evidence="11" id="KW-0576">Peroxisome</keyword>
<feature type="domain" description="Acyl-CoA oxidase C-alpha1" evidence="17">
    <location>
        <begin position="282"/>
        <end position="440"/>
    </location>
</feature>
<name>A0A2G4SQ24_RHIZD</name>
<dbReference type="PIRSF" id="PIRSF000168">
    <property type="entry name" value="Acyl-CoA_oxidase"/>
    <property type="match status" value="1"/>
</dbReference>
<evidence type="ECO:0000256" key="4">
    <source>
        <dbReference type="ARBA" id="ARBA00004846"/>
    </source>
</evidence>
<gene>
    <name evidence="18" type="ORF">RHIMIDRAFT_26376</name>
</gene>
<dbReference type="STRING" id="1340429.A0A2G4SQ24"/>
<evidence type="ECO:0000256" key="11">
    <source>
        <dbReference type="ARBA" id="ARBA00023140"/>
    </source>
</evidence>
<keyword evidence="6 12" id="KW-0285">Flavoprotein</keyword>
<evidence type="ECO:0000256" key="2">
    <source>
        <dbReference type="ARBA" id="ARBA00001974"/>
    </source>
</evidence>